<organism evidence="5 6">
    <name type="scientific">Branchiostoma lanceolatum</name>
    <name type="common">Common lancelet</name>
    <name type="synonym">Amphioxus lanceolatum</name>
    <dbReference type="NCBI Taxonomy" id="7740"/>
    <lineage>
        <taxon>Eukaryota</taxon>
        <taxon>Metazoa</taxon>
        <taxon>Chordata</taxon>
        <taxon>Cephalochordata</taxon>
        <taxon>Leptocardii</taxon>
        <taxon>Amphioxiformes</taxon>
        <taxon>Branchiostomatidae</taxon>
        <taxon>Branchiostoma</taxon>
    </lineage>
</organism>
<dbReference type="AlphaFoldDB" id="A0A8J9ZUJ7"/>
<evidence type="ECO:0000313" key="6">
    <source>
        <dbReference type="Proteomes" id="UP000838412"/>
    </source>
</evidence>
<dbReference type="Proteomes" id="UP000838412">
    <property type="component" value="Chromosome 4"/>
</dbReference>
<dbReference type="Gene3D" id="3.40.1370.10">
    <property type="match status" value="1"/>
</dbReference>
<evidence type="ECO:0000256" key="4">
    <source>
        <dbReference type="ARBA" id="ARBA00040565"/>
    </source>
</evidence>
<dbReference type="PANTHER" id="PTHR10746">
    <property type="entry name" value="50S RIBOSOMAL PROTEIN L4"/>
    <property type="match status" value="1"/>
</dbReference>
<dbReference type="GO" id="GO:1990904">
    <property type="term" value="C:ribonucleoprotein complex"/>
    <property type="evidence" value="ECO:0007669"/>
    <property type="project" value="UniProtKB-KW"/>
</dbReference>
<keyword evidence="2" id="KW-0689">Ribosomal protein</keyword>
<dbReference type="GO" id="GO:0006412">
    <property type="term" value="P:translation"/>
    <property type="evidence" value="ECO:0007669"/>
    <property type="project" value="InterPro"/>
</dbReference>
<protein>
    <recommendedName>
        <fullName evidence="4">Large ribosomal subunit protein uL4m</fullName>
    </recommendedName>
</protein>
<evidence type="ECO:0000313" key="5">
    <source>
        <dbReference type="EMBL" id="CAH1263886.1"/>
    </source>
</evidence>
<dbReference type="GO" id="GO:0005840">
    <property type="term" value="C:ribosome"/>
    <property type="evidence" value="ECO:0007669"/>
    <property type="project" value="UniProtKB-KW"/>
</dbReference>
<evidence type="ECO:0000256" key="3">
    <source>
        <dbReference type="ARBA" id="ARBA00023274"/>
    </source>
</evidence>
<dbReference type="InterPro" id="IPR023574">
    <property type="entry name" value="Ribosomal_uL4_dom_sf"/>
</dbReference>
<keyword evidence="3" id="KW-0687">Ribonucleoprotein</keyword>
<dbReference type="SUPFAM" id="SSF52166">
    <property type="entry name" value="Ribosomal protein L4"/>
    <property type="match status" value="1"/>
</dbReference>
<accession>A0A8J9ZUJ7</accession>
<dbReference type="Pfam" id="PF00573">
    <property type="entry name" value="Ribosomal_L4"/>
    <property type="match status" value="1"/>
</dbReference>
<evidence type="ECO:0000256" key="2">
    <source>
        <dbReference type="ARBA" id="ARBA00022980"/>
    </source>
</evidence>
<dbReference type="OrthoDB" id="275876at2759"/>
<dbReference type="EMBL" id="OV696689">
    <property type="protein sequence ID" value="CAH1263886.1"/>
    <property type="molecule type" value="Genomic_DNA"/>
</dbReference>
<dbReference type="GO" id="GO:0003735">
    <property type="term" value="F:structural constituent of ribosome"/>
    <property type="evidence" value="ECO:0007669"/>
    <property type="project" value="InterPro"/>
</dbReference>
<sequence length="85" mass="9600">MRAWMNEELSENICGASAQLKFINVMPLVGLNVYSMLKHDTLVLTLPCVQKLENKLLYQDHRHSFGATGTISGDRDVFGTTWTDK</sequence>
<proteinExistence type="inferred from homology"/>
<dbReference type="InterPro" id="IPR002136">
    <property type="entry name" value="Ribosomal_uL4"/>
</dbReference>
<name>A0A8J9ZUJ7_BRALA</name>
<keyword evidence="6" id="KW-1185">Reference proteome</keyword>
<evidence type="ECO:0000256" key="1">
    <source>
        <dbReference type="ARBA" id="ARBA00010528"/>
    </source>
</evidence>
<comment type="similarity">
    <text evidence="1">Belongs to the universal ribosomal protein uL4 family.</text>
</comment>
<dbReference type="InterPro" id="IPR013005">
    <property type="entry name" value="Ribosomal_uL4-like"/>
</dbReference>
<dbReference type="PANTHER" id="PTHR10746:SF6">
    <property type="entry name" value="LARGE RIBOSOMAL SUBUNIT PROTEIN UL4M"/>
    <property type="match status" value="1"/>
</dbReference>
<reference evidence="5" key="1">
    <citation type="submission" date="2022-01" db="EMBL/GenBank/DDBJ databases">
        <authorList>
            <person name="Braso-Vives M."/>
        </authorList>
    </citation>
    <scope>NUCLEOTIDE SEQUENCE</scope>
</reference>
<gene>
    <name evidence="5" type="primary">MRPL4</name>
    <name evidence="5" type="ORF">BLAG_LOCUS18436</name>
</gene>